<protein>
    <recommendedName>
        <fullName evidence="4">Rab3 GTPase-activating protein catalytic subunit</fullName>
    </recommendedName>
</protein>
<reference evidence="2 3" key="1">
    <citation type="submission" date="2023-10" db="EMBL/GenBank/DDBJ databases">
        <authorList>
            <person name="Maclean D."/>
            <person name="Macfadyen A."/>
        </authorList>
    </citation>
    <scope>NUCLEOTIDE SEQUENCE [LARGE SCALE GENOMIC DNA]</scope>
</reference>
<feature type="compositionally biased region" description="Basic and acidic residues" evidence="1">
    <location>
        <begin position="953"/>
        <end position="966"/>
    </location>
</feature>
<evidence type="ECO:0000256" key="1">
    <source>
        <dbReference type="SAM" id="MobiDB-lite"/>
    </source>
</evidence>
<evidence type="ECO:0000313" key="3">
    <source>
        <dbReference type="Proteomes" id="UP001314263"/>
    </source>
</evidence>
<organism evidence="2 3">
    <name type="scientific">Coccomyxa viridis</name>
    <dbReference type="NCBI Taxonomy" id="1274662"/>
    <lineage>
        <taxon>Eukaryota</taxon>
        <taxon>Viridiplantae</taxon>
        <taxon>Chlorophyta</taxon>
        <taxon>core chlorophytes</taxon>
        <taxon>Trebouxiophyceae</taxon>
        <taxon>Trebouxiophyceae incertae sedis</taxon>
        <taxon>Coccomyxaceae</taxon>
        <taxon>Coccomyxa</taxon>
    </lineage>
</organism>
<dbReference type="AlphaFoldDB" id="A0AAV1I5B5"/>
<feature type="compositionally biased region" description="Basic and acidic residues" evidence="1">
    <location>
        <begin position="922"/>
        <end position="931"/>
    </location>
</feature>
<dbReference type="GO" id="GO:0005096">
    <property type="term" value="F:GTPase activator activity"/>
    <property type="evidence" value="ECO:0007669"/>
    <property type="project" value="InterPro"/>
</dbReference>
<evidence type="ECO:0000313" key="2">
    <source>
        <dbReference type="EMBL" id="CAK0780592.1"/>
    </source>
</evidence>
<feature type="region of interest" description="Disordered" evidence="1">
    <location>
        <begin position="120"/>
        <end position="180"/>
    </location>
</feature>
<dbReference type="PANTHER" id="PTHR21422:SF9">
    <property type="entry name" value="RAB3 GTPASE-ACTIVATING PROTEIN CATALYTIC SUBUNIT"/>
    <property type="match status" value="1"/>
</dbReference>
<evidence type="ECO:0008006" key="4">
    <source>
        <dbReference type="Google" id="ProtNLM"/>
    </source>
</evidence>
<sequence>MLASEELFQDYTVATSLERFVASIEEAISSWIAADVEDLQAQQALQGITAAEGFIEVQASLQHQLSFRNEAYILTLHASVPDILKAGSRGRRGRPGVQTSLNATDAQAQPLQSFTQLHTQPAAPGQAPSVGLLDSQQHRSVAQQSASAPADGSREAKSRGASPVRAQKRARDDGWPGIRPGAVLEGHHKVQTWLGLETFLSLEPASYSRRILNDQEGSTLQSALCTALSSTGCPWPAVLPVHDPLRDACWGAAVTASGTTAFFDSDSVHTSIMPEKLLQVEGLLGLFGQRLGRHAPRAAAVVAAVASDMSLGSMASTAAGQPPDAYARAVTLSERRTYRIPPPVALDEGSDNESSSELEWRQEWDTDSRWRPWAVHPDPIGRLELDIIWDQAPAALAVQTEPLNPGSASEWRVHVIDPAHAQPYGHSVFSLSSQEPRRVPLRISHQELSGNRWTTDRDMTFTDMLLSLLESTAAAAEAKNMGQLVSAEWWELRGAHAPSLPPEAALQDALRDLVDAPALPSAFNAGSPRQRTGAAKAGGGQLEACGGTASPDALASRLALHALVFQNARAVAALWARMLRELRFAHWEALVPLPRMEPQGAAHEGGPNGHWQAGVLAHQTGASPDAPDLKACVLHQKLQMLNCCILVARHPEAAFITLSIPSAGSLSGNQAVKLRMPQLVTSDLLAERDAALTPAGTAGEAARARLQAPLLLQSAQAFKAAQPGAQQSAFQSFLRQHKETLGLDAHTIDSLPAALWDRAEAAPAEAQPPLWSAELEGERALHYFETAPPEAACAQLLLLGLGSALHLLAASEGAKLPAAWAPLDRCRTQLQAVLEKDGPGREDFLQAIDALCWAERIIVTGEALSQRLLGRQDLVQRLLESCIDEHSSASRSDGSTQQSRMPGDNNGALWADEAPAQGAIEPESRGRKERGSASAGSLQADGSPAAAQEAPQDDSHARQATQEKSENLQAQLPSSKCFRAGTLLSHHADVAFVCCLLERQQVQDIQRTAQAHEESQKASSQRDVSTIDWDTPLQTTRVLDCESTEGCRVQHAFHGSEAGPRLGHRLFARTRPGELRLATTLISEQ</sequence>
<dbReference type="PANTHER" id="PTHR21422">
    <property type="entry name" value="RAB3 GTPASE-ACTIVATING PROTEIN CATALYTIC SUBUNIT"/>
    <property type="match status" value="1"/>
</dbReference>
<proteinExistence type="predicted"/>
<keyword evidence="3" id="KW-1185">Reference proteome</keyword>
<dbReference type="EMBL" id="CAUYUE010000006">
    <property type="protein sequence ID" value="CAK0780592.1"/>
    <property type="molecule type" value="Genomic_DNA"/>
</dbReference>
<comment type="caution">
    <text evidence="2">The sequence shown here is derived from an EMBL/GenBank/DDBJ whole genome shotgun (WGS) entry which is preliminary data.</text>
</comment>
<gene>
    <name evidence="2" type="ORF">CVIRNUC_005105</name>
</gene>
<feature type="compositionally biased region" description="Polar residues" evidence="1">
    <location>
        <begin position="134"/>
        <end position="147"/>
    </location>
</feature>
<feature type="region of interest" description="Disordered" evidence="1">
    <location>
        <begin position="885"/>
        <end position="969"/>
    </location>
</feature>
<feature type="compositionally biased region" description="Polar residues" evidence="1">
    <location>
        <begin position="889"/>
        <end position="900"/>
    </location>
</feature>
<accession>A0AAV1I5B5</accession>
<dbReference type="InterPro" id="IPR045700">
    <property type="entry name" value="Rab3GAP1"/>
</dbReference>
<dbReference type="Proteomes" id="UP001314263">
    <property type="component" value="Unassembled WGS sequence"/>
</dbReference>
<name>A0AAV1I5B5_9CHLO</name>